<feature type="transmembrane region" description="Helical" evidence="1">
    <location>
        <begin position="23"/>
        <end position="44"/>
    </location>
</feature>
<dbReference type="Proteomes" id="UP001139336">
    <property type="component" value="Unassembled WGS sequence"/>
</dbReference>
<evidence type="ECO:0000256" key="1">
    <source>
        <dbReference type="SAM" id="Phobius"/>
    </source>
</evidence>
<evidence type="ECO:0000313" key="3">
    <source>
        <dbReference type="Proteomes" id="UP001139336"/>
    </source>
</evidence>
<feature type="transmembrane region" description="Helical" evidence="1">
    <location>
        <begin position="56"/>
        <end position="73"/>
    </location>
</feature>
<keyword evidence="3" id="KW-1185">Reference proteome</keyword>
<evidence type="ECO:0008006" key="4">
    <source>
        <dbReference type="Google" id="ProtNLM"/>
    </source>
</evidence>
<evidence type="ECO:0000313" key="2">
    <source>
        <dbReference type="EMBL" id="MCF4006037.1"/>
    </source>
</evidence>
<keyword evidence="1" id="KW-0812">Transmembrane</keyword>
<dbReference type="RefSeq" id="WP_236117814.1">
    <property type="nucleotide sequence ID" value="NZ_JAKGSI010000001.1"/>
</dbReference>
<comment type="caution">
    <text evidence="2">The sequence shown here is derived from an EMBL/GenBank/DDBJ whole genome shotgun (WGS) entry which is preliminary data.</text>
</comment>
<organism evidence="2 3">
    <name type="scientific">Corynebacterium uropygiale</name>
    <dbReference type="NCBI Taxonomy" id="1775911"/>
    <lineage>
        <taxon>Bacteria</taxon>
        <taxon>Bacillati</taxon>
        <taxon>Actinomycetota</taxon>
        <taxon>Actinomycetes</taxon>
        <taxon>Mycobacteriales</taxon>
        <taxon>Corynebacteriaceae</taxon>
        <taxon>Corynebacterium</taxon>
    </lineage>
</organism>
<accession>A0A9X1U6T6</accession>
<keyword evidence="1" id="KW-1133">Transmembrane helix</keyword>
<proteinExistence type="predicted"/>
<name>A0A9X1U6T6_9CORY</name>
<reference evidence="2" key="1">
    <citation type="submission" date="2022-01" db="EMBL/GenBank/DDBJ databases">
        <title>Corynebacterium sp. nov isolated from isolated from the feces of the greater white-fronted geese (Anser albifrons) at Poyang Lake, PR China.</title>
        <authorList>
            <person name="Liu Q."/>
        </authorList>
    </citation>
    <scope>NUCLEOTIDE SEQUENCE</scope>
    <source>
        <strain evidence="2">JCM 32435</strain>
    </source>
</reference>
<gene>
    <name evidence="2" type="ORF">L1O03_02440</name>
</gene>
<keyword evidence="1" id="KW-0472">Membrane</keyword>
<dbReference type="AlphaFoldDB" id="A0A9X1U6T6"/>
<sequence length="158" mass="17994">MGDFRLGPGEVVRADLTAPLRTLTYPALELFALTGAFWIGIGWIDAGHLALDVHQRNLVVLCWMLVACWRFLLPLLRSRRQRFIVTNQRILVRAPKLRAPLDSIALRDVRGASRKRRGISLALVGYQRPLYFPDVPKAKKTVALIEESRPAWPSVQEW</sequence>
<dbReference type="EMBL" id="JAKGSI010000001">
    <property type="protein sequence ID" value="MCF4006037.1"/>
    <property type="molecule type" value="Genomic_DNA"/>
</dbReference>
<protein>
    <recommendedName>
        <fullName evidence="4">PH domain-containing protein</fullName>
    </recommendedName>
</protein>